<sequence>MEKWKEPNPPNISSIEEVSGNLGNLLKLLCKVQILKRYRSAWTAALTGTGAGVEAKVDCGYYSERVVFKNTHLPMKTFLVVACMDVVEKFETASRLNKNTLRKAWVDEAATSGRFDRRARSRSALTTRPGEAVCKNQLLRSVHQATSSLSLEGSGLEIEKKRLTQPNATPEPSRRVIRCRSRGGRAMCRSDSSFDACVLGRGCFRIYLCRIAKGEPLAECHHCDG</sequence>
<dbReference type="EMBL" id="BGZK01000004">
    <property type="protein sequence ID" value="GBO99830.1"/>
    <property type="molecule type" value="Genomic_DNA"/>
</dbReference>
<organism evidence="1 2">
    <name type="scientific">Eumeta variegata</name>
    <name type="common">Bagworm moth</name>
    <name type="synonym">Eumeta japonica</name>
    <dbReference type="NCBI Taxonomy" id="151549"/>
    <lineage>
        <taxon>Eukaryota</taxon>
        <taxon>Metazoa</taxon>
        <taxon>Ecdysozoa</taxon>
        <taxon>Arthropoda</taxon>
        <taxon>Hexapoda</taxon>
        <taxon>Insecta</taxon>
        <taxon>Pterygota</taxon>
        <taxon>Neoptera</taxon>
        <taxon>Endopterygota</taxon>
        <taxon>Lepidoptera</taxon>
        <taxon>Glossata</taxon>
        <taxon>Ditrysia</taxon>
        <taxon>Tineoidea</taxon>
        <taxon>Psychidae</taxon>
        <taxon>Oiketicinae</taxon>
        <taxon>Eumeta</taxon>
    </lineage>
</organism>
<protein>
    <submittedName>
        <fullName evidence="1">Uncharacterized protein</fullName>
    </submittedName>
</protein>
<proteinExistence type="predicted"/>
<dbReference type="Proteomes" id="UP000299102">
    <property type="component" value="Unassembled WGS sequence"/>
</dbReference>
<accession>A0A4C1SFF5</accession>
<comment type="caution">
    <text evidence="1">The sequence shown here is derived from an EMBL/GenBank/DDBJ whole genome shotgun (WGS) entry which is preliminary data.</text>
</comment>
<evidence type="ECO:0000313" key="1">
    <source>
        <dbReference type="EMBL" id="GBO99830.1"/>
    </source>
</evidence>
<reference evidence="1 2" key="1">
    <citation type="journal article" date="2019" name="Commun. Biol.">
        <title>The bagworm genome reveals a unique fibroin gene that provides high tensile strength.</title>
        <authorList>
            <person name="Kono N."/>
            <person name="Nakamura H."/>
            <person name="Ohtoshi R."/>
            <person name="Tomita M."/>
            <person name="Numata K."/>
            <person name="Arakawa K."/>
        </authorList>
    </citation>
    <scope>NUCLEOTIDE SEQUENCE [LARGE SCALE GENOMIC DNA]</scope>
</reference>
<dbReference type="AlphaFoldDB" id="A0A4C1SFF5"/>
<name>A0A4C1SFF5_EUMVA</name>
<gene>
    <name evidence="1" type="ORF">EVAR_74231_1</name>
</gene>
<keyword evidence="2" id="KW-1185">Reference proteome</keyword>
<evidence type="ECO:0000313" key="2">
    <source>
        <dbReference type="Proteomes" id="UP000299102"/>
    </source>
</evidence>